<sequence length="991" mass="107299">MRTTTGCLLCVRHALLCRAVAMLVIVAFTMLITESLPAALHAEANRHQDERVRGPGQGEALAASLRDARDLLRSADRSARQGRAIAEERRALADLRRQMAALDRGILSEFDAIEARLQARGVPHEIVSRHHDAVATYREEMEALLEDLAGIAATESGRELGDRIERAERRLSTQQLERSQQPFDPKHLPHGPQRPNPDNLPRESRAGFLSSGLMDNPLMKLAALEGYSFDLVPGADDPAYLGESDEIRRSAAIRGKAAELNHQPVEIYHWVRNNIEWLPTWGAMQDSDLTLSAGRGNAMDIAGLLTALLRASDVPARYVHGTIEVPEDRFRNWVGGFESIEEAMNFAASGGIPVTALIQGGRVTHVRMEHVWVEAAIDFLPSRGAVMREADTWLALDASFKQYEYLEGLDVTAIAGIDPQALADSFLQSGAVNESEGWVQGLDPGVLEGAHDEARLALEAYIAQLDDPTLGEVIGGRKVILRDEPILPSGLPYSRAVEGVRYAALPQALQPRITFGLGVDILGDPPAQVSFPWAQVNNAQITLSFRPATQADEDALAALLPEGEITDITQLPSSIPAYLIEVVPELKVEGETVLTGSRMRLGEELAFRYSVRDPVHGTRHYPNKVVAGSYLAVGVIGGSVAVGSLEKARDRLEQTRDILESGDEVLLAGLTREDLLGGIFHAGLLGYFAQYQALGHLSALSQGHHFQLATSAGTYGYVPTVTYFFGIPRSITPGGVEMDLDRVAHVSSVDGQGHDRWKYFNFQLGALSSALEHAVPEQMFVSPEHPGEAVSAVKALQVAAQQGQRIYHITPATQAEALPNIRQNSLTMNEIRAALAVGKEVIVHTDPISVPGWSGAGYIIFDPETGAGAWKIGGGANGGTLFNAVGYLLDSLNHFYNALANIAKTLGSASPMLNKVVQYIQIAVFAHSLLARGIQCNNFDAVATFLTLTTLMSIMITRVVFLIVNPLAAVATGTVLGFATNWIIDQAQDCR</sequence>
<keyword evidence="2" id="KW-0812">Transmembrane</keyword>
<keyword evidence="5" id="KW-1185">Reference proteome</keyword>
<evidence type="ECO:0000313" key="4">
    <source>
        <dbReference type="EMBL" id="MEY6434229.1"/>
    </source>
</evidence>
<reference evidence="4 5" key="1">
    <citation type="submission" date="2024-05" db="EMBL/GenBank/DDBJ databases">
        <title>Genome Sequence and Characterization of the New Strain Purple Sulfur Bacterium of Genus Thioalkalicoccus.</title>
        <authorList>
            <person name="Bryantseva I.A."/>
            <person name="Kyndt J.A."/>
            <person name="Imhoff J.F."/>
        </authorList>
    </citation>
    <scope>NUCLEOTIDE SEQUENCE [LARGE SCALE GENOMIC DNA]</scope>
    <source>
        <strain evidence="4 5">Um2</strain>
    </source>
</reference>
<name>A0ABV4BKC1_9GAMM</name>
<organism evidence="4 5">
    <name type="scientific">Thioalkalicoccus limnaeus</name>
    <dbReference type="NCBI Taxonomy" id="120681"/>
    <lineage>
        <taxon>Bacteria</taxon>
        <taxon>Pseudomonadati</taxon>
        <taxon>Pseudomonadota</taxon>
        <taxon>Gammaproteobacteria</taxon>
        <taxon>Chromatiales</taxon>
        <taxon>Chromatiaceae</taxon>
        <taxon>Thioalkalicoccus</taxon>
    </lineage>
</organism>
<feature type="compositionally biased region" description="Polar residues" evidence="1">
    <location>
        <begin position="172"/>
        <end position="182"/>
    </location>
</feature>
<feature type="domain" description="Transglutaminase-like" evidence="3">
    <location>
        <begin position="290"/>
        <end position="400"/>
    </location>
</feature>
<dbReference type="SUPFAM" id="SSF54001">
    <property type="entry name" value="Cysteine proteinases"/>
    <property type="match status" value="1"/>
</dbReference>
<evidence type="ECO:0000313" key="5">
    <source>
        <dbReference type="Proteomes" id="UP001564408"/>
    </source>
</evidence>
<comment type="caution">
    <text evidence="4">The sequence shown here is derived from an EMBL/GenBank/DDBJ whole genome shotgun (WGS) entry which is preliminary data.</text>
</comment>
<feature type="transmembrane region" description="Helical" evidence="2">
    <location>
        <begin position="967"/>
        <end position="984"/>
    </location>
</feature>
<dbReference type="RefSeq" id="WP_369668610.1">
    <property type="nucleotide sequence ID" value="NZ_JBDKXB010000052.1"/>
</dbReference>
<keyword evidence="2" id="KW-1133">Transmembrane helix</keyword>
<protein>
    <submittedName>
        <fullName evidence="4">Transglutaminase domain-containing protein</fullName>
    </submittedName>
</protein>
<proteinExistence type="predicted"/>
<evidence type="ECO:0000259" key="3">
    <source>
        <dbReference type="SMART" id="SM00460"/>
    </source>
</evidence>
<evidence type="ECO:0000256" key="1">
    <source>
        <dbReference type="SAM" id="MobiDB-lite"/>
    </source>
</evidence>
<dbReference type="Gene3D" id="3.10.620.30">
    <property type="match status" value="1"/>
</dbReference>
<dbReference type="Proteomes" id="UP001564408">
    <property type="component" value="Unassembled WGS sequence"/>
</dbReference>
<gene>
    <name evidence="4" type="ORF">ABC977_17675</name>
</gene>
<dbReference type="InterPro" id="IPR002931">
    <property type="entry name" value="Transglutaminase-like"/>
</dbReference>
<accession>A0ABV4BKC1</accession>
<evidence type="ECO:0000256" key="2">
    <source>
        <dbReference type="SAM" id="Phobius"/>
    </source>
</evidence>
<feature type="region of interest" description="Disordered" evidence="1">
    <location>
        <begin position="172"/>
        <end position="207"/>
    </location>
</feature>
<dbReference type="InterPro" id="IPR038765">
    <property type="entry name" value="Papain-like_cys_pep_sf"/>
</dbReference>
<dbReference type="SMART" id="SM00460">
    <property type="entry name" value="TGc"/>
    <property type="match status" value="1"/>
</dbReference>
<keyword evidence="2" id="KW-0472">Membrane</keyword>
<dbReference type="Pfam" id="PF01841">
    <property type="entry name" value="Transglut_core"/>
    <property type="match status" value="1"/>
</dbReference>
<dbReference type="EMBL" id="JBDKXB010000052">
    <property type="protein sequence ID" value="MEY6434229.1"/>
    <property type="molecule type" value="Genomic_DNA"/>
</dbReference>